<gene>
    <name evidence="2" type="ORF">A3L11_10830</name>
</gene>
<dbReference type="EMBL" id="CP015103">
    <property type="protein sequence ID" value="ASJ09701.1"/>
    <property type="molecule type" value="Genomic_DNA"/>
</dbReference>
<feature type="domain" description="Protein-glutamine gamma-glutamyltransferase-like C-terminal" evidence="1">
    <location>
        <begin position="459"/>
        <end position="506"/>
    </location>
</feature>
<proteinExistence type="predicted"/>
<reference evidence="2 3" key="1">
    <citation type="submission" date="2016-04" db="EMBL/GenBank/DDBJ databases">
        <title>Complete genome sequence of Thermococcus siculi type strain RG-20.</title>
        <authorList>
            <person name="Oger P.M."/>
        </authorList>
    </citation>
    <scope>NUCLEOTIDE SEQUENCE [LARGE SCALE GENOMIC DNA]</scope>
    <source>
        <strain evidence="2 3">RG-20</strain>
    </source>
</reference>
<evidence type="ECO:0000313" key="3">
    <source>
        <dbReference type="Proteomes" id="UP000250125"/>
    </source>
</evidence>
<evidence type="ECO:0000313" key="2">
    <source>
        <dbReference type="EMBL" id="ASJ09701.1"/>
    </source>
</evidence>
<keyword evidence="3" id="KW-1185">Reference proteome</keyword>
<organism evidence="2 3">
    <name type="scientific">Thermococcus siculi</name>
    <dbReference type="NCBI Taxonomy" id="72803"/>
    <lineage>
        <taxon>Archaea</taxon>
        <taxon>Methanobacteriati</taxon>
        <taxon>Methanobacteriota</taxon>
        <taxon>Thermococci</taxon>
        <taxon>Thermococcales</taxon>
        <taxon>Thermococcaceae</taxon>
        <taxon>Thermococcus</taxon>
    </lineage>
</organism>
<dbReference type="InterPro" id="IPR025403">
    <property type="entry name" value="TgpA-like_C"/>
</dbReference>
<dbReference type="AlphaFoldDB" id="A0A2Z2MR12"/>
<protein>
    <recommendedName>
        <fullName evidence="1">Protein-glutamine gamma-glutamyltransferase-like C-terminal domain-containing protein</fullName>
    </recommendedName>
</protein>
<accession>A0A2Z2MR12</accession>
<evidence type="ECO:0000259" key="1">
    <source>
        <dbReference type="Pfam" id="PF13559"/>
    </source>
</evidence>
<dbReference type="Proteomes" id="UP000250125">
    <property type="component" value="Chromosome"/>
</dbReference>
<name>A0A2Z2MR12_9EURY</name>
<dbReference type="Pfam" id="PF13559">
    <property type="entry name" value="DUF4129"/>
    <property type="match status" value="1"/>
</dbReference>
<sequence>MVVWYPGLYHLPRVTSRGDVIVLKGINDDAPIRTNSPLTFASPGEYLRVRFRVACGAENVSVHFAFYGTLSNISSDGNFTIMEYRAPIPGNRPTGYYPFFVTAEYNNETYAMLAWVAVLRRPIVEITNYPSEIFGNELRHVVISGRVYYPDGTPVPGGVVRVTLNQSKGVAGFNLGSGIVRNGVFNVSAVVRDSIPPGKYQLIAYYRGYAAAPSDSDPVVSIRREPQLRVEDRNGTLSIRLYWKNVPLSNRTLRIVSGNKSLAITTDENGLAVLSLESIDPGEVRVLYDGDDLYLPVNRLVRVKVGTASDRDASTSLISRLLKYLPYLRLPLFLLAASVVAVSVGRRIRRPNVNIHGLVRDGARIGKAEFIEPRRRVFIPGESVYVSLSEEAPLEVDGNVLGEGREFDLALSPGRHLLRTNGDEMEVHVLPVRNAVLALYELHFLPFARSSGIFERPLTPYEIVNRLSSKGLDRKSLSTIADIFVRARYSDLPVGEEDFWRLLRAMERLGVFE</sequence>
<dbReference type="KEGG" id="tsl:A3L11_10830"/>